<feature type="domain" description="GHMP kinase N-terminal" evidence="11">
    <location>
        <begin position="72"/>
        <end position="149"/>
    </location>
</feature>
<dbReference type="GO" id="GO:0005524">
    <property type="term" value="F:ATP binding"/>
    <property type="evidence" value="ECO:0007669"/>
    <property type="project" value="UniProtKB-UniRule"/>
</dbReference>
<evidence type="ECO:0000259" key="11">
    <source>
        <dbReference type="Pfam" id="PF00288"/>
    </source>
</evidence>
<comment type="similarity">
    <text evidence="1 10">Belongs to the GHMP kinase family. IspE subfamily.</text>
</comment>
<protein>
    <recommendedName>
        <fullName evidence="3 10">4-diphosphocytidyl-2-C-methyl-D-erythritol kinase</fullName>
        <shortName evidence="10">CMK</shortName>
        <ecNumber evidence="2 10">2.7.1.148</ecNumber>
    </recommendedName>
    <alternativeName>
        <fullName evidence="9 10">4-(cytidine-5'-diphospho)-2-C-methyl-D-erythritol kinase</fullName>
    </alternativeName>
</protein>
<evidence type="ECO:0000256" key="1">
    <source>
        <dbReference type="ARBA" id="ARBA00009684"/>
    </source>
</evidence>
<evidence type="ECO:0000259" key="12">
    <source>
        <dbReference type="Pfam" id="PF08544"/>
    </source>
</evidence>
<dbReference type="RefSeq" id="WP_106771660.1">
    <property type="nucleotide sequence ID" value="NZ_PXYK01000006.1"/>
</dbReference>
<dbReference type="SUPFAM" id="SSF55060">
    <property type="entry name" value="GHMP Kinase, C-terminal domain"/>
    <property type="match status" value="1"/>
</dbReference>
<feature type="domain" description="GHMP kinase C-terminal" evidence="12">
    <location>
        <begin position="226"/>
        <end position="277"/>
    </location>
</feature>
<dbReference type="EC" id="2.7.1.148" evidence="2 10"/>
<dbReference type="EMBL" id="PXYK01000006">
    <property type="protein sequence ID" value="PSJ62558.1"/>
    <property type="molecule type" value="Genomic_DNA"/>
</dbReference>
<comment type="pathway">
    <text evidence="10">Isoprenoid biosynthesis; isopentenyl diphosphate biosynthesis via DXP pathway; isopentenyl diphosphate from 1-deoxy-D-xylulose 5-phosphate: step 3/6.</text>
</comment>
<keyword evidence="6 10" id="KW-0418">Kinase</keyword>
<dbReference type="PANTHER" id="PTHR43527">
    <property type="entry name" value="4-DIPHOSPHOCYTIDYL-2-C-METHYL-D-ERYTHRITOL KINASE, CHLOROPLASTIC"/>
    <property type="match status" value="1"/>
</dbReference>
<evidence type="ECO:0000256" key="3">
    <source>
        <dbReference type="ARBA" id="ARBA00017473"/>
    </source>
</evidence>
<evidence type="ECO:0000256" key="8">
    <source>
        <dbReference type="ARBA" id="ARBA00023229"/>
    </source>
</evidence>
<comment type="caution">
    <text evidence="13">The sequence shown here is derived from an EMBL/GenBank/DDBJ whole genome shotgun (WGS) entry which is preliminary data.</text>
</comment>
<dbReference type="NCBIfam" id="TIGR00154">
    <property type="entry name" value="ispE"/>
    <property type="match status" value="1"/>
</dbReference>
<keyword evidence="8 10" id="KW-0414">Isoprene biosynthesis</keyword>
<feature type="active site" evidence="10">
    <location>
        <position position="144"/>
    </location>
</feature>
<dbReference type="Pfam" id="PF00288">
    <property type="entry name" value="GHMP_kinases_N"/>
    <property type="match status" value="1"/>
</dbReference>
<dbReference type="Pfam" id="PF08544">
    <property type="entry name" value="GHMP_kinases_C"/>
    <property type="match status" value="1"/>
</dbReference>
<dbReference type="GO" id="GO:0019288">
    <property type="term" value="P:isopentenyl diphosphate biosynthetic process, methylerythritol 4-phosphate pathway"/>
    <property type="evidence" value="ECO:0007669"/>
    <property type="project" value="UniProtKB-UniRule"/>
</dbReference>
<dbReference type="NCBIfam" id="NF011202">
    <property type="entry name" value="PRK14608.1"/>
    <property type="match status" value="1"/>
</dbReference>
<sequence length="299" mass="30465">MQLAVAAVAEAAPAKINLALHVVGRRADGYHLIESLSVFTAFGDRIAVEPAARDVVSVRGPFAAEVPDGPENLVVRARDALRAVAGRRAGDPVLIALEKNIPAMSGVGGGSSDAAAVLRALARHWDLDIGAARLAEIGLSLGADVPMCLRSSPLMARGVGEDIEDIDGFPPLFLVLVNPRVAVATPRVFAALASRDNAPLPPLPKRIAAAPLLDWLAVTRNDLMTPALSLEPAIGGTLDVLAGEGALFSRMSGSGATCFGVFADGAAAQDAAAAIAAARPGWFVTATGTGGSGSFGQED</sequence>
<dbReference type="Proteomes" id="UP000241229">
    <property type="component" value="Unassembled WGS sequence"/>
</dbReference>
<dbReference type="Gene3D" id="3.30.70.890">
    <property type="entry name" value="GHMP kinase, C-terminal domain"/>
    <property type="match status" value="1"/>
</dbReference>
<evidence type="ECO:0000256" key="5">
    <source>
        <dbReference type="ARBA" id="ARBA00022741"/>
    </source>
</evidence>
<evidence type="ECO:0000256" key="9">
    <source>
        <dbReference type="ARBA" id="ARBA00032554"/>
    </source>
</evidence>
<keyword evidence="14" id="KW-1185">Reference proteome</keyword>
<evidence type="ECO:0000256" key="2">
    <source>
        <dbReference type="ARBA" id="ARBA00012052"/>
    </source>
</evidence>
<dbReference type="InterPro" id="IPR006204">
    <property type="entry name" value="GHMP_kinase_N_dom"/>
</dbReference>
<dbReference type="InterPro" id="IPR004424">
    <property type="entry name" value="IspE"/>
</dbReference>
<name>A0A2P7SJ87_9HYPH</name>
<dbReference type="InterPro" id="IPR036554">
    <property type="entry name" value="GHMP_kinase_C_sf"/>
</dbReference>
<evidence type="ECO:0000256" key="10">
    <source>
        <dbReference type="HAMAP-Rule" id="MF_00061"/>
    </source>
</evidence>
<comment type="catalytic activity">
    <reaction evidence="10">
        <text>4-CDP-2-C-methyl-D-erythritol + ATP = 4-CDP-2-C-methyl-D-erythritol 2-phosphate + ADP + H(+)</text>
        <dbReference type="Rhea" id="RHEA:18437"/>
        <dbReference type="ChEBI" id="CHEBI:15378"/>
        <dbReference type="ChEBI" id="CHEBI:30616"/>
        <dbReference type="ChEBI" id="CHEBI:57823"/>
        <dbReference type="ChEBI" id="CHEBI:57919"/>
        <dbReference type="ChEBI" id="CHEBI:456216"/>
        <dbReference type="EC" id="2.7.1.148"/>
    </reaction>
</comment>
<accession>A0A2P7SJ87</accession>
<dbReference type="InterPro" id="IPR013750">
    <property type="entry name" value="GHMP_kinase_C_dom"/>
</dbReference>
<dbReference type="SUPFAM" id="SSF54211">
    <property type="entry name" value="Ribosomal protein S5 domain 2-like"/>
    <property type="match status" value="1"/>
</dbReference>
<reference evidence="13 14" key="1">
    <citation type="submission" date="2018-03" db="EMBL/GenBank/DDBJ databases">
        <title>The draft genome of Mesorhizobium sp. 6GN-30.</title>
        <authorList>
            <person name="Liu L."/>
            <person name="Li L."/>
            <person name="Wang T."/>
            <person name="Zhang X."/>
            <person name="Liang L."/>
        </authorList>
    </citation>
    <scope>NUCLEOTIDE SEQUENCE [LARGE SCALE GENOMIC DNA]</scope>
    <source>
        <strain evidence="13 14">6GN30</strain>
    </source>
</reference>
<dbReference type="PIRSF" id="PIRSF010376">
    <property type="entry name" value="IspE"/>
    <property type="match status" value="1"/>
</dbReference>
<evidence type="ECO:0000313" key="13">
    <source>
        <dbReference type="EMBL" id="PSJ62558.1"/>
    </source>
</evidence>
<dbReference type="UniPathway" id="UPA00056">
    <property type="reaction ID" value="UER00094"/>
</dbReference>
<gene>
    <name evidence="10" type="primary">ispE</name>
    <name evidence="13" type="ORF">C7I84_08085</name>
</gene>
<evidence type="ECO:0000313" key="14">
    <source>
        <dbReference type="Proteomes" id="UP000241229"/>
    </source>
</evidence>
<feature type="binding site" evidence="10">
    <location>
        <begin position="102"/>
        <end position="112"/>
    </location>
    <ligand>
        <name>ATP</name>
        <dbReference type="ChEBI" id="CHEBI:30616"/>
    </ligand>
</feature>
<organism evidence="13 14">
    <name type="scientific">Kumtagia ephedrae</name>
    <dbReference type="NCBI Taxonomy" id="2116701"/>
    <lineage>
        <taxon>Bacteria</taxon>
        <taxon>Pseudomonadati</taxon>
        <taxon>Pseudomonadota</taxon>
        <taxon>Alphaproteobacteria</taxon>
        <taxon>Hyphomicrobiales</taxon>
        <taxon>Phyllobacteriaceae</taxon>
        <taxon>Kumtagia</taxon>
    </lineage>
</organism>
<dbReference type="HAMAP" id="MF_00061">
    <property type="entry name" value="IspE"/>
    <property type="match status" value="1"/>
</dbReference>
<keyword evidence="4 10" id="KW-0808">Transferase</keyword>
<feature type="active site" evidence="10">
    <location>
        <position position="15"/>
    </location>
</feature>
<comment type="function">
    <text evidence="10">Catalyzes the phosphorylation of the position 2 hydroxy group of 4-diphosphocytidyl-2C-methyl-D-erythritol.</text>
</comment>
<evidence type="ECO:0000256" key="6">
    <source>
        <dbReference type="ARBA" id="ARBA00022777"/>
    </source>
</evidence>
<dbReference type="InterPro" id="IPR014721">
    <property type="entry name" value="Ribsml_uS5_D2-typ_fold_subgr"/>
</dbReference>
<dbReference type="OrthoDB" id="9809438at2"/>
<dbReference type="PANTHER" id="PTHR43527:SF2">
    <property type="entry name" value="4-DIPHOSPHOCYTIDYL-2-C-METHYL-D-ERYTHRITOL KINASE, CHLOROPLASTIC"/>
    <property type="match status" value="1"/>
</dbReference>
<keyword evidence="7 10" id="KW-0067">ATP-binding</keyword>
<keyword evidence="5 10" id="KW-0547">Nucleotide-binding</keyword>
<proteinExistence type="inferred from homology"/>
<dbReference type="GO" id="GO:0050515">
    <property type="term" value="F:4-(cytidine 5'-diphospho)-2-C-methyl-D-erythritol kinase activity"/>
    <property type="evidence" value="ECO:0007669"/>
    <property type="project" value="UniProtKB-UniRule"/>
</dbReference>
<dbReference type="InterPro" id="IPR020568">
    <property type="entry name" value="Ribosomal_Su5_D2-typ_SF"/>
</dbReference>
<dbReference type="AlphaFoldDB" id="A0A2P7SJ87"/>
<evidence type="ECO:0000256" key="7">
    <source>
        <dbReference type="ARBA" id="ARBA00022840"/>
    </source>
</evidence>
<dbReference type="GO" id="GO:0016114">
    <property type="term" value="P:terpenoid biosynthetic process"/>
    <property type="evidence" value="ECO:0007669"/>
    <property type="project" value="UniProtKB-UniRule"/>
</dbReference>
<dbReference type="Gene3D" id="3.30.230.10">
    <property type="match status" value="1"/>
</dbReference>
<evidence type="ECO:0000256" key="4">
    <source>
        <dbReference type="ARBA" id="ARBA00022679"/>
    </source>
</evidence>